<dbReference type="EMBL" id="WIXE01017357">
    <property type="protein sequence ID" value="KAK5971814.1"/>
    <property type="molecule type" value="Genomic_DNA"/>
</dbReference>
<keyword evidence="1" id="KW-0732">Signal</keyword>
<accession>A0AAN8F963</accession>
<keyword evidence="3" id="KW-1185">Reference proteome</keyword>
<name>A0AAN8F963_TRICO</name>
<protein>
    <recommendedName>
        <fullName evidence="4">Secreted protein</fullName>
    </recommendedName>
</protein>
<sequence>MWLYYFVAIALIIGFYNEKVNAGSALSCLGGRQDGCDDVTKTPPKRQDVTKRRNVTGRKWENAIWE</sequence>
<reference evidence="2 3" key="1">
    <citation type="submission" date="2019-10" db="EMBL/GenBank/DDBJ databases">
        <title>Assembly and Annotation for the nematode Trichostrongylus colubriformis.</title>
        <authorList>
            <person name="Martin J."/>
        </authorList>
    </citation>
    <scope>NUCLEOTIDE SEQUENCE [LARGE SCALE GENOMIC DNA]</scope>
    <source>
        <strain evidence="2">G859</strain>
        <tissue evidence="2">Whole worm</tissue>
    </source>
</reference>
<evidence type="ECO:0000313" key="3">
    <source>
        <dbReference type="Proteomes" id="UP001331761"/>
    </source>
</evidence>
<evidence type="ECO:0000256" key="1">
    <source>
        <dbReference type="SAM" id="SignalP"/>
    </source>
</evidence>
<evidence type="ECO:0000313" key="2">
    <source>
        <dbReference type="EMBL" id="KAK5971814.1"/>
    </source>
</evidence>
<proteinExistence type="predicted"/>
<comment type="caution">
    <text evidence="2">The sequence shown here is derived from an EMBL/GenBank/DDBJ whole genome shotgun (WGS) entry which is preliminary data.</text>
</comment>
<feature type="signal peptide" evidence="1">
    <location>
        <begin position="1"/>
        <end position="22"/>
    </location>
</feature>
<dbReference type="AlphaFoldDB" id="A0AAN8F963"/>
<dbReference type="Proteomes" id="UP001331761">
    <property type="component" value="Unassembled WGS sequence"/>
</dbReference>
<evidence type="ECO:0008006" key="4">
    <source>
        <dbReference type="Google" id="ProtNLM"/>
    </source>
</evidence>
<feature type="chain" id="PRO_5042848485" description="Secreted protein" evidence="1">
    <location>
        <begin position="23"/>
        <end position="66"/>
    </location>
</feature>
<organism evidence="2 3">
    <name type="scientific">Trichostrongylus colubriformis</name>
    <name type="common">Black scour worm</name>
    <dbReference type="NCBI Taxonomy" id="6319"/>
    <lineage>
        <taxon>Eukaryota</taxon>
        <taxon>Metazoa</taxon>
        <taxon>Ecdysozoa</taxon>
        <taxon>Nematoda</taxon>
        <taxon>Chromadorea</taxon>
        <taxon>Rhabditida</taxon>
        <taxon>Rhabditina</taxon>
        <taxon>Rhabditomorpha</taxon>
        <taxon>Strongyloidea</taxon>
        <taxon>Trichostrongylidae</taxon>
        <taxon>Trichostrongylus</taxon>
    </lineage>
</organism>
<gene>
    <name evidence="2" type="ORF">GCK32_022143</name>
</gene>